<comment type="similarity">
    <text evidence="9 10 13 14">Belongs to the peptidase S16 family.</text>
</comment>
<dbReference type="SMART" id="SM00382">
    <property type="entry name" value="AAA"/>
    <property type="match status" value="1"/>
</dbReference>
<evidence type="ECO:0000259" key="15">
    <source>
        <dbReference type="PROSITE" id="PS51786"/>
    </source>
</evidence>
<dbReference type="Gene3D" id="1.10.8.60">
    <property type="match status" value="1"/>
</dbReference>
<dbReference type="InParanoid" id="A0A0J6WTB7"/>
<dbReference type="AlphaFoldDB" id="A0A0J6WTB7"/>
<dbReference type="NCBIfam" id="TIGR00763">
    <property type="entry name" value="lon"/>
    <property type="match status" value="1"/>
</dbReference>
<evidence type="ECO:0000256" key="13">
    <source>
        <dbReference type="PROSITE-ProRule" id="PRU01122"/>
    </source>
</evidence>
<dbReference type="CDD" id="cd19500">
    <property type="entry name" value="RecA-like_Lon"/>
    <property type="match status" value="1"/>
</dbReference>
<dbReference type="SUPFAM" id="SSF52540">
    <property type="entry name" value="P-loop containing nucleoside triphosphate hydrolases"/>
    <property type="match status" value="1"/>
</dbReference>
<dbReference type="GO" id="GO:0005737">
    <property type="term" value="C:cytoplasm"/>
    <property type="evidence" value="ECO:0007669"/>
    <property type="project" value="UniProtKB-SubCell"/>
</dbReference>
<dbReference type="PROSITE" id="PS51786">
    <property type="entry name" value="LON_PROTEOLYTIC"/>
    <property type="match status" value="1"/>
</dbReference>
<dbReference type="GO" id="GO:0004252">
    <property type="term" value="F:serine-type endopeptidase activity"/>
    <property type="evidence" value="ECO:0007669"/>
    <property type="project" value="UniProtKB-UniRule"/>
</dbReference>
<evidence type="ECO:0000256" key="3">
    <source>
        <dbReference type="ARBA" id="ARBA00022670"/>
    </source>
</evidence>
<feature type="active site" evidence="9 11">
    <location>
        <position position="719"/>
    </location>
</feature>
<dbReference type="Pfam" id="PF05362">
    <property type="entry name" value="Lon_C"/>
    <property type="match status" value="1"/>
</dbReference>
<keyword evidence="2 9" id="KW-0963">Cytoplasm</keyword>
<dbReference type="Gene3D" id="1.20.5.5270">
    <property type="match status" value="1"/>
</dbReference>
<evidence type="ECO:0000259" key="16">
    <source>
        <dbReference type="PROSITE" id="PS51787"/>
    </source>
</evidence>
<keyword evidence="3 9" id="KW-0645">Protease</keyword>
<feature type="domain" description="Lon proteolytic" evidence="15">
    <location>
        <begin position="589"/>
        <end position="770"/>
    </location>
</feature>
<evidence type="ECO:0000256" key="12">
    <source>
        <dbReference type="PIRSR" id="PIRSR001174-2"/>
    </source>
</evidence>
<dbReference type="InterPro" id="IPR003593">
    <property type="entry name" value="AAA+_ATPase"/>
</dbReference>
<evidence type="ECO:0000256" key="8">
    <source>
        <dbReference type="ARBA" id="ARBA00023016"/>
    </source>
</evidence>
<keyword evidence="4 9" id="KW-0547">Nucleotide-binding</keyword>
<dbReference type="InterPro" id="IPR015947">
    <property type="entry name" value="PUA-like_sf"/>
</dbReference>
<dbReference type="InterPro" id="IPR027417">
    <property type="entry name" value="P-loop_NTPase"/>
</dbReference>
<dbReference type="Pfam" id="PF02190">
    <property type="entry name" value="LON_substr_bdg"/>
    <property type="match status" value="1"/>
</dbReference>
<dbReference type="GO" id="GO:0016887">
    <property type="term" value="F:ATP hydrolysis activity"/>
    <property type="evidence" value="ECO:0007669"/>
    <property type="project" value="UniProtKB-UniRule"/>
</dbReference>
<evidence type="ECO:0000313" key="18">
    <source>
        <dbReference type="Proteomes" id="UP000036503"/>
    </source>
</evidence>
<accession>A0A0J6WTB7</accession>
<comment type="induction">
    <text evidence="9">By heat shock.</text>
</comment>
<sequence length="771" mass="86402">MDENSIISMPFIPLRGIVVYPNLLSHIDVGREKSLAAIDYAMEHDRFLIVSAQIDENEDEPGFDDVYQTGTLVKIQQLLRLPGGLVRVLVDGISRVQMQGFSEKKDYLEVAAVKLDDISTDSKKEEALRRLIFKRASEWLETMRNNEEVLEKARSIDTPGVLADFVVSQLPLRLIIRQQILEMTELMGRLHRVAALLDTEVEIANLESELNIEVRGKMDQQQKEYYLREKIKAIHHELGDKIDKDTEVEELRQKILKMKLAKSTEASLLKEVDRLDSMPPMMAESAIIRTYLDWAMALPWKKETKDRLNLAEAQRVLDEDHYGLEKVKERIVEYLAVKQLTKQLKGPILCFVGPPGTGKTSIARSIARAMNRKYVRISLGGVRDEAEIRGHRRTYIGALPGRIISGMKQAGVKNPVFLLDEVDKMTSDMRGDPSSALLEVLDPEQNNSFSDHFIEIPFDLSKVFWITTANVISDIPRPLLDRMEIIDFTSYTEEEKVQIAKRYLVPKQIKENGIKINQAKFSDTVLRHIIQGYTRESGVRTLEKTIGTVCRKIGKSILLQADKPITVSVKNLETLLGPIKFLPSKINKDDEVGIVTGLAWTQVGGEVLETEAVAVKGKGNLLLTGQLGDVMKESAEAGMTYIRRRADVLGLPDDFYSQLDMHIHLPEGAIPKDGPSAGITMATALASALTGKAVRHDVAMTGEITLRGIVLPVGGIKEKVIAAHRAGIKKILLPEENKRDMADVPQSVKDSVTFVFVHDMDEVLEQALVKL</sequence>
<dbReference type="GO" id="GO:0004176">
    <property type="term" value="F:ATP-dependent peptidase activity"/>
    <property type="evidence" value="ECO:0007669"/>
    <property type="project" value="UniProtKB-UniRule"/>
</dbReference>
<comment type="subcellular location">
    <subcellularLocation>
        <location evidence="1 9 10">Cytoplasm</location>
    </subcellularLocation>
</comment>
<dbReference type="GO" id="GO:0006515">
    <property type="term" value="P:protein quality control for misfolded or incompletely synthesized proteins"/>
    <property type="evidence" value="ECO:0007669"/>
    <property type="project" value="UniProtKB-UniRule"/>
</dbReference>
<dbReference type="InterPro" id="IPR027065">
    <property type="entry name" value="Lon_Prtase"/>
</dbReference>
<dbReference type="InterPro" id="IPR014721">
    <property type="entry name" value="Ribsml_uS5_D2-typ_fold_subgr"/>
</dbReference>
<proteinExistence type="evidence at transcript level"/>
<reference evidence="17 18" key="1">
    <citation type="submission" date="2015-06" db="EMBL/GenBank/DDBJ databases">
        <title>Draft genome sequence of beer spoilage bacterium Megasphaera cerevisiae type strain 20462.</title>
        <authorList>
            <person name="Kutumbaka K."/>
            <person name="Pasmowitz J."/>
            <person name="Mategko J."/>
            <person name="Reyes D."/>
            <person name="Friedrich A."/>
            <person name="Han S."/>
            <person name="Martens-Habbena W."/>
            <person name="Neal-McKinney J."/>
            <person name="Janagama H.K."/>
            <person name="Nadala C."/>
            <person name="Samadpour M."/>
        </authorList>
    </citation>
    <scope>NUCLEOTIDE SEQUENCE [LARGE SCALE GENOMIC DNA]</scope>
    <source>
        <strain evidence="17 18">DSM 20462</strain>
    </source>
</reference>
<dbReference type="PROSITE" id="PS51787">
    <property type="entry name" value="LON_N"/>
    <property type="match status" value="1"/>
</dbReference>
<dbReference type="GO" id="GO:0034605">
    <property type="term" value="P:cellular response to heat"/>
    <property type="evidence" value="ECO:0007669"/>
    <property type="project" value="UniProtKB-UniRule"/>
</dbReference>
<evidence type="ECO:0000256" key="9">
    <source>
        <dbReference type="HAMAP-Rule" id="MF_01973"/>
    </source>
</evidence>
<dbReference type="GO" id="GO:0043565">
    <property type="term" value="F:sequence-specific DNA binding"/>
    <property type="evidence" value="ECO:0007669"/>
    <property type="project" value="UniProtKB-UniRule"/>
</dbReference>
<dbReference type="OrthoDB" id="9803599at2"/>
<evidence type="ECO:0000256" key="5">
    <source>
        <dbReference type="ARBA" id="ARBA00022801"/>
    </source>
</evidence>
<comment type="function">
    <text evidence="9">ATP-dependent serine protease that mediates the selective degradation of mutant and abnormal proteins as well as certain short-lived regulatory proteins. Required for cellular homeostasis and for survival from DNA damage and developmental changes induced by stress. Degrades polypeptides processively to yield small peptide fragments that are 5 to 10 amino acids long. Binds to DNA in a double-stranded, site-specific manner.</text>
</comment>
<comment type="caution">
    <text evidence="17">The sequence shown here is derived from an EMBL/GenBank/DDBJ whole genome shotgun (WGS) entry which is preliminary data.</text>
</comment>
<dbReference type="Gene3D" id="3.30.230.10">
    <property type="match status" value="1"/>
</dbReference>
<dbReference type="PRINTS" id="PR00830">
    <property type="entry name" value="ENDOLAPTASE"/>
</dbReference>
<evidence type="ECO:0000256" key="10">
    <source>
        <dbReference type="PIRNR" id="PIRNR001174"/>
    </source>
</evidence>
<keyword evidence="5 9" id="KW-0378">Hydrolase</keyword>
<keyword evidence="8 9" id="KW-0346">Stress response</keyword>
<evidence type="ECO:0000256" key="7">
    <source>
        <dbReference type="ARBA" id="ARBA00022840"/>
    </source>
</evidence>
<dbReference type="FunCoup" id="A0A0J6WTB7">
    <property type="interactions" value="419"/>
</dbReference>
<dbReference type="Proteomes" id="UP000036503">
    <property type="component" value="Unassembled WGS sequence"/>
</dbReference>
<dbReference type="InterPro" id="IPR003959">
    <property type="entry name" value="ATPase_AAA_core"/>
</dbReference>
<dbReference type="Gene3D" id="1.20.58.1480">
    <property type="match status" value="1"/>
</dbReference>
<dbReference type="InterPro" id="IPR027543">
    <property type="entry name" value="Lon_bac"/>
</dbReference>
<feature type="domain" description="Lon N-terminal" evidence="16">
    <location>
        <begin position="9"/>
        <end position="201"/>
    </location>
</feature>
<name>A0A0J6WTB7_9FIRM</name>
<dbReference type="PROSITE" id="PS01046">
    <property type="entry name" value="LON_SER"/>
    <property type="match status" value="1"/>
</dbReference>
<organism evidence="17 18">
    <name type="scientific">Megasphaera cerevisiae DSM 20462</name>
    <dbReference type="NCBI Taxonomy" id="1122219"/>
    <lineage>
        <taxon>Bacteria</taxon>
        <taxon>Bacillati</taxon>
        <taxon>Bacillota</taxon>
        <taxon>Negativicutes</taxon>
        <taxon>Veillonellales</taxon>
        <taxon>Veillonellaceae</taxon>
        <taxon>Megasphaera</taxon>
    </lineage>
</organism>
<dbReference type="PANTHER" id="PTHR10046">
    <property type="entry name" value="ATP DEPENDENT LON PROTEASE FAMILY MEMBER"/>
    <property type="match status" value="1"/>
</dbReference>
<dbReference type="Gene3D" id="2.30.130.40">
    <property type="entry name" value="LON domain-like"/>
    <property type="match status" value="1"/>
</dbReference>
<evidence type="ECO:0000313" key="17">
    <source>
        <dbReference type="EMBL" id="KMO86775.1"/>
    </source>
</evidence>
<comment type="subunit">
    <text evidence="9 10">Homohexamer. Organized in a ring with a central cavity.</text>
</comment>
<evidence type="ECO:0000256" key="1">
    <source>
        <dbReference type="ARBA" id="ARBA00004496"/>
    </source>
</evidence>
<dbReference type="FunFam" id="3.40.50.300:FF:000382">
    <property type="entry name" value="Lon protease homolog 2, peroxisomal"/>
    <property type="match status" value="1"/>
</dbReference>
<dbReference type="InterPro" id="IPR008269">
    <property type="entry name" value="Lon_proteolytic"/>
</dbReference>
<dbReference type="HAMAP" id="MF_01973">
    <property type="entry name" value="lon_bact"/>
    <property type="match status" value="1"/>
</dbReference>
<dbReference type="InterPro" id="IPR046336">
    <property type="entry name" value="Lon_prtase_N_sf"/>
</dbReference>
<dbReference type="STRING" id="39029.BSR42_02315"/>
<dbReference type="RefSeq" id="WP_048513944.1">
    <property type="nucleotide sequence ID" value="NZ_FUXD01000001.1"/>
</dbReference>
<keyword evidence="7 9" id="KW-0067">ATP-binding</keyword>
<keyword evidence="6 9" id="KW-0720">Serine protease</keyword>
<dbReference type="PATRIC" id="fig|1122219.3.peg.667"/>
<keyword evidence="18" id="KW-1185">Reference proteome</keyword>
<gene>
    <name evidence="9" type="primary">lon</name>
    <name evidence="17" type="ORF">AB840_06070</name>
</gene>
<dbReference type="Pfam" id="PF22667">
    <property type="entry name" value="Lon_lid"/>
    <property type="match status" value="1"/>
</dbReference>
<dbReference type="InterPro" id="IPR054594">
    <property type="entry name" value="Lon_lid"/>
</dbReference>
<dbReference type="PIRSF" id="PIRSF001174">
    <property type="entry name" value="Lon_proteas"/>
    <property type="match status" value="1"/>
</dbReference>
<dbReference type="SUPFAM" id="SSF54211">
    <property type="entry name" value="Ribosomal protein S5 domain 2-like"/>
    <property type="match status" value="1"/>
</dbReference>
<dbReference type="InterPro" id="IPR003111">
    <property type="entry name" value="Lon_prtase_N"/>
</dbReference>
<dbReference type="EMBL" id="LEKT01000015">
    <property type="protein sequence ID" value="KMO86775.1"/>
    <property type="molecule type" value="Genomic_DNA"/>
</dbReference>
<dbReference type="Gene3D" id="3.40.50.300">
    <property type="entry name" value="P-loop containing nucleotide triphosphate hydrolases"/>
    <property type="match status" value="1"/>
</dbReference>
<evidence type="ECO:0000256" key="14">
    <source>
        <dbReference type="RuleBase" id="RU000591"/>
    </source>
</evidence>
<dbReference type="EC" id="3.4.21.53" evidence="9 10"/>
<feature type="binding site" evidence="9 12">
    <location>
        <begin position="353"/>
        <end position="360"/>
    </location>
    <ligand>
        <name>ATP</name>
        <dbReference type="ChEBI" id="CHEBI:30616"/>
    </ligand>
</feature>
<dbReference type="Pfam" id="PF00004">
    <property type="entry name" value="AAA"/>
    <property type="match status" value="1"/>
</dbReference>
<feature type="active site" evidence="9 11">
    <location>
        <position position="676"/>
    </location>
</feature>
<evidence type="ECO:0000256" key="2">
    <source>
        <dbReference type="ARBA" id="ARBA00022490"/>
    </source>
</evidence>
<dbReference type="InterPro" id="IPR004815">
    <property type="entry name" value="Lon_bac/euk-typ"/>
</dbReference>
<protein>
    <recommendedName>
        <fullName evidence="9 10">Lon protease</fullName>
        <ecNumber evidence="9 10">3.4.21.53</ecNumber>
    </recommendedName>
    <alternativeName>
        <fullName evidence="9">ATP-dependent protease La</fullName>
    </alternativeName>
</protein>
<dbReference type="SMART" id="SM00464">
    <property type="entry name" value="LON"/>
    <property type="match status" value="1"/>
</dbReference>
<evidence type="ECO:0000256" key="6">
    <source>
        <dbReference type="ARBA" id="ARBA00022825"/>
    </source>
</evidence>
<comment type="catalytic activity">
    <reaction evidence="9 10 13">
        <text>Hydrolysis of proteins in presence of ATP.</text>
        <dbReference type="EC" id="3.4.21.53"/>
    </reaction>
</comment>
<evidence type="ECO:0000256" key="4">
    <source>
        <dbReference type="ARBA" id="ARBA00022741"/>
    </source>
</evidence>
<dbReference type="GO" id="GO:0005524">
    <property type="term" value="F:ATP binding"/>
    <property type="evidence" value="ECO:0007669"/>
    <property type="project" value="UniProtKB-UniRule"/>
</dbReference>
<evidence type="ECO:0000256" key="11">
    <source>
        <dbReference type="PIRSR" id="PIRSR001174-1"/>
    </source>
</evidence>
<dbReference type="SUPFAM" id="SSF88697">
    <property type="entry name" value="PUA domain-like"/>
    <property type="match status" value="1"/>
</dbReference>
<dbReference type="InterPro" id="IPR008268">
    <property type="entry name" value="Peptidase_S16_AS"/>
</dbReference>
<dbReference type="InterPro" id="IPR020568">
    <property type="entry name" value="Ribosomal_Su5_D2-typ_SF"/>
</dbReference>